<keyword evidence="2" id="KW-1185">Reference proteome</keyword>
<dbReference type="EMBL" id="RJVU01037189">
    <property type="protein sequence ID" value="ROL46658.1"/>
    <property type="molecule type" value="Genomic_DNA"/>
</dbReference>
<organism evidence="1 2">
    <name type="scientific">Anabarilius grahami</name>
    <name type="common">Kanglang fish</name>
    <name type="synonym">Barilius grahami</name>
    <dbReference type="NCBI Taxonomy" id="495550"/>
    <lineage>
        <taxon>Eukaryota</taxon>
        <taxon>Metazoa</taxon>
        <taxon>Chordata</taxon>
        <taxon>Craniata</taxon>
        <taxon>Vertebrata</taxon>
        <taxon>Euteleostomi</taxon>
        <taxon>Actinopterygii</taxon>
        <taxon>Neopterygii</taxon>
        <taxon>Teleostei</taxon>
        <taxon>Ostariophysi</taxon>
        <taxon>Cypriniformes</taxon>
        <taxon>Xenocyprididae</taxon>
        <taxon>Xenocypridinae</taxon>
        <taxon>Xenocypridinae incertae sedis</taxon>
        <taxon>Anabarilius</taxon>
    </lineage>
</organism>
<dbReference type="AlphaFoldDB" id="A0A3N0YLI5"/>
<accession>A0A3N0YLI5</accession>
<sequence length="128" mass="13862">MRTLRSRLALFSRGEEPDEAERRLKSWGSQMELAEEFERGVHLSATRADFGGVEPAWVCVDAPVDETFANYLVTGQAPTPKAPVLPSKPLKVTSRLNGRAYAAVNYVNTSSSTAPTTPGKPTVNITVA</sequence>
<dbReference type="Proteomes" id="UP000281406">
    <property type="component" value="Unassembled WGS sequence"/>
</dbReference>
<comment type="caution">
    <text evidence="1">The sequence shown here is derived from an EMBL/GenBank/DDBJ whole genome shotgun (WGS) entry which is preliminary data.</text>
</comment>
<proteinExistence type="predicted"/>
<gene>
    <name evidence="1" type="ORF">DPX16_12551</name>
</gene>
<evidence type="ECO:0000313" key="2">
    <source>
        <dbReference type="Proteomes" id="UP000281406"/>
    </source>
</evidence>
<reference evidence="1 2" key="1">
    <citation type="submission" date="2018-10" db="EMBL/GenBank/DDBJ databases">
        <title>Genome assembly for a Yunnan-Guizhou Plateau 3E fish, Anabarilius grahami (Regan), and its evolutionary and genetic applications.</title>
        <authorList>
            <person name="Jiang W."/>
        </authorList>
    </citation>
    <scope>NUCLEOTIDE SEQUENCE [LARGE SCALE GENOMIC DNA]</scope>
    <source>
        <strain evidence="1">AG-KIZ</strain>
        <tissue evidence="1">Muscle</tissue>
    </source>
</reference>
<evidence type="ECO:0000313" key="1">
    <source>
        <dbReference type="EMBL" id="ROL46658.1"/>
    </source>
</evidence>
<protein>
    <submittedName>
        <fullName evidence="1">Uncharacterized protein</fullName>
    </submittedName>
</protein>
<name>A0A3N0YLI5_ANAGA</name>